<gene>
    <name evidence="3" type="ORF">HDK90DRAFT_510379</name>
</gene>
<protein>
    <recommendedName>
        <fullName evidence="5">MARVEL domain-containing protein</fullName>
    </recommendedName>
</protein>
<evidence type="ECO:0000313" key="4">
    <source>
        <dbReference type="Proteomes" id="UP001492380"/>
    </source>
</evidence>
<evidence type="ECO:0000256" key="1">
    <source>
        <dbReference type="SAM" id="MobiDB-lite"/>
    </source>
</evidence>
<feature type="transmembrane region" description="Helical" evidence="2">
    <location>
        <begin position="150"/>
        <end position="168"/>
    </location>
</feature>
<sequence length="189" mass="21147">MESPDLEHGPPAYSKLPPQSPPPSKSTSKSAEVDSDDTPPSEHNRQNSRPEPLLRHHRRRYEARSRKRAHSHQPTSPSGFSLIDCIRINLMVLVVVVFATVNTLLLACDPQHVDFCLLNVALAGSSALVLCGVNFCLFRGQRPRREAVSMLFYLFLVLLYGLAAGLFARHVRRLQNLPSAHDSSRYARL</sequence>
<evidence type="ECO:0000313" key="3">
    <source>
        <dbReference type="EMBL" id="KAK8235193.1"/>
    </source>
</evidence>
<keyword evidence="2" id="KW-0812">Transmembrane</keyword>
<keyword evidence="2" id="KW-1133">Transmembrane helix</keyword>
<comment type="caution">
    <text evidence="3">The sequence shown here is derived from an EMBL/GenBank/DDBJ whole genome shotgun (WGS) entry which is preliminary data.</text>
</comment>
<evidence type="ECO:0008006" key="5">
    <source>
        <dbReference type="Google" id="ProtNLM"/>
    </source>
</evidence>
<keyword evidence="4" id="KW-1185">Reference proteome</keyword>
<accession>A0ABR1YP17</accession>
<feature type="region of interest" description="Disordered" evidence="1">
    <location>
        <begin position="1"/>
        <end position="56"/>
    </location>
</feature>
<dbReference type="EMBL" id="JBBWRZ010000005">
    <property type="protein sequence ID" value="KAK8235193.1"/>
    <property type="molecule type" value="Genomic_DNA"/>
</dbReference>
<proteinExistence type="predicted"/>
<organism evidence="3 4">
    <name type="scientific">Phyllosticta capitalensis</name>
    <dbReference type="NCBI Taxonomy" id="121624"/>
    <lineage>
        <taxon>Eukaryota</taxon>
        <taxon>Fungi</taxon>
        <taxon>Dikarya</taxon>
        <taxon>Ascomycota</taxon>
        <taxon>Pezizomycotina</taxon>
        <taxon>Dothideomycetes</taxon>
        <taxon>Dothideomycetes incertae sedis</taxon>
        <taxon>Botryosphaeriales</taxon>
        <taxon>Phyllostictaceae</taxon>
        <taxon>Phyllosticta</taxon>
    </lineage>
</organism>
<reference evidence="3 4" key="1">
    <citation type="submission" date="2024-04" db="EMBL/GenBank/DDBJ databases">
        <title>Phyllosticta paracitricarpa is synonymous to the EU quarantine fungus P. citricarpa based on phylogenomic analyses.</title>
        <authorList>
            <consortium name="Lawrence Berkeley National Laboratory"/>
            <person name="Van Ingen-Buijs V.A."/>
            <person name="Van Westerhoven A.C."/>
            <person name="Haridas S."/>
            <person name="Skiadas P."/>
            <person name="Martin F."/>
            <person name="Groenewald J.Z."/>
            <person name="Crous P.W."/>
            <person name="Seidl M.F."/>
        </authorList>
    </citation>
    <scope>NUCLEOTIDE SEQUENCE [LARGE SCALE GENOMIC DNA]</scope>
    <source>
        <strain evidence="3 4">CBS 123374</strain>
    </source>
</reference>
<feature type="transmembrane region" description="Helical" evidence="2">
    <location>
        <begin position="88"/>
        <end position="105"/>
    </location>
</feature>
<feature type="transmembrane region" description="Helical" evidence="2">
    <location>
        <begin position="117"/>
        <end position="138"/>
    </location>
</feature>
<evidence type="ECO:0000256" key="2">
    <source>
        <dbReference type="SAM" id="Phobius"/>
    </source>
</evidence>
<name>A0ABR1YP17_9PEZI</name>
<dbReference type="Proteomes" id="UP001492380">
    <property type="component" value="Unassembled WGS sequence"/>
</dbReference>
<keyword evidence="2" id="KW-0472">Membrane</keyword>